<evidence type="ECO:0000256" key="1">
    <source>
        <dbReference type="SAM" id="MobiDB-lite"/>
    </source>
</evidence>
<feature type="region of interest" description="Disordered" evidence="1">
    <location>
        <begin position="21"/>
        <end position="119"/>
    </location>
</feature>
<feature type="compositionally biased region" description="Polar residues" evidence="1">
    <location>
        <begin position="64"/>
        <end position="86"/>
    </location>
</feature>
<name>D8LNF4_ECTSI</name>
<gene>
    <name evidence="2" type="ORF">Esi_0044_0108</name>
</gene>
<dbReference type="AlphaFoldDB" id="D8LNF4"/>
<accession>D8LNF4</accession>
<sequence length="170" mass="18205">MDASRSRLCLYDAAREAIRDASAGGAAAEAVGRDQDACVATRPQHDDVLDKKLHRSVEEMYHSTRGQQNSSTQGTPDVQLSASDSGVGNKKRQRHDGEEAPTEDAGDASDGEEGHPTTQEDECLGLMAEAFADDLDLLRKDDHFGGSANDIAAMADMMRYFPASACGRCV</sequence>
<evidence type="ECO:0000313" key="3">
    <source>
        <dbReference type="Proteomes" id="UP000002630"/>
    </source>
</evidence>
<keyword evidence="3" id="KW-1185">Reference proteome</keyword>
<protein>
    <submittedName>
        <fullName evidence="2">Uncharacterized protein</fullName>
    </submittedName>
</protein>
<dbReference type="Proteomes" id="UP000002630">
    <property type="component" value="Linkage Group LG22"/>
</dbReference>
<reference evidence="2 3" key="1">
    <citation type="journal article" date="2010" name="Nature">
        <title>The Ectocarpus genome and the independent evolution of multicellularity in brown algae.</title>
        <authorList>
            <person name="Cock J.M."/>
            <person name="Sterck L."/>
            <person name="Rouze P."/>
            <person name="Scornet D."/>
            <person name="Allen A.E."/>
            <person name="Amoutzias G."/>
            <person name="Anthouard V."/>
            <person name="Artiguenave F."/>
            <person name="Aury J.M."/>
            <person name="Badger J.H."/>
            <person name="Beszteri B."/>
            <person name="Billiau K."/>
            <person name="Bonnet E."/>
            <person name="Bothwell J.H."/>
            <person name="Bowler C."/>
            <person name="Boyen C."/>
            <person name="Brownlee C."/>
            <person name="Carrano C.J."/>
            <person name="Charrier B."/>
            <person name="Cho G.Y."/>
            <person name="Coelho S.M."/>
            <person name="Collen J."/>
            <person name="Corre E."/>
            <person name="Da Silva C."/>
            <person name="Delage L."/>
            <person name="Delaroque N."/>
            <person name="Dittami S.M."/>
            <person name="Doulbeau S."/>
            <person name="Elias M."/>
            <person name="Farnham G."/>
            <person name="Gachon C.M."/>
            <person name="Gschloessl B."/>
            <person name="Heesch S."/>
            <person name="Jabbari K."/>
            <person name="Jubin C."/>
            <person name="Kawai H."/>
            <person name="Kimura K."/>
            <person name="Kloareg B."/>
            <person name="Kupper F.C."/>
            <person name="Lang D."/>
            <person name="Le Bail A."/>
            <person name="Leblanc C."/>
            <person name="Lerouge P."/>
            <person name="Lohr M."/>
            <person name="Lopez P.J."/>
            <person name="Martens C."/>
            <person name="Maumus F."/>
            <person name="Michel G."/>
            <person name="Miranda-Saavedra D."/>
            <person name="Morales J."/>
            <person name="Moreau H."/>
            <person name="Motomura T."/>
            <person name="Nagasato C."/>
            <person name="Napoli C.A."/>
            <person name="Nelson D.R."/>
            <person name="Nyvall-Collen P."/>
            <person name="Peters A.F."/>
            <person name="Pommier C."/>
            <person name="Potin P."/>
            <person name="Poulain J."/>
            <person name="Quesneville H."/>
            <person name="Read B."/>
            <person name="Rensing S.A."/>
            <person name="Ritter A."/>
            <person name="Rousvoal S."/>
            <person name="Samanta M."/>
            <person name="Samson G."/>
            <person name="Schroeder D.C."/>
            <person name="Segurens B."/>
            <person name="Strittmatter M."/>
            <person name="Tonon T."/>
            <person name="Tregear J.W."/>
            <person name="Valentin K."/>
            <person name="von Dassow P."/>
            <person name="Yamagishi T."/>
            <person name="Van de Peer Y."/>
            <person name="Wincker P."/>
        </authorList>
    </citation>
    <scope>NUCLEOTIDE SEQUENCE [LARGE SCALE GENOMIC DNA]</scope>
    <source>
        <strain evidence="3">Ec32 / CCAP1310/4</strain>
    </source>
</reference>
<feature type="compositionally biased region" description="Acidic residues" evidence="1">
    <location>
        <begin position="99"/>
        <end position="111"/>
    </location>
</feature>
<evidence type="ECO:0000313" key="2">
    <source>
        <dbReference type="EMBL" id="CBN77311.1"/>
    </source>
</evidence>
<dbReference type="OrthoDB" id="10395556at2759"/>
<dbReference type="EMBL" id="FN648641">
    <property type="protein sequence ID" value="CBN77311.1"/>
    <property type="molecule type" value="Genomic_DNA"/>
</dbReference>
<organism evidence="2 3">
    <name type="scientific">Ectocarpus siliculosus</name>
    <name type="common">Brown alga</name>
    <name type="synonym">Conferva siliculosa</name>
    <dbReference type="NCBI Taxonomy" id="2880"/>
    <lineage>
        <taxon>Eukaryota</taxon>
        <taxon>Sar</taxon>
        <taxon>Stramenopiles</taxon>
        <taxon>Ochrophyta</taxon>
        <taxon>PX clade</taxon>
        <taxon>Phaeophyceae</taxon>
        <taxon>Ectocarpales</taxon>
        <taxon>Ectocarpaceae</taxon>
        <taxon>Ectocarpus</taxon>
    </lineage>
</organism>
<dbReference type="EMBL" id="FN649747">
    <property type="protein sequence ID" value="CBN77311.1"/>
    <property type="molecule type" value="Genomic_DNA"/>
</dbReference>
<dbReference type="InParanoid" id="D8LNF4"/>
<feature type="compositionally biased region" description="Low complexity" evidence="1">
    <location>
        <begin position="21"/>
        <end position="30"/>
    </location>
</feature>
<proteinExistence type="predicted"/>
<feature type="compositionally biased region" description="Basic and acidic residues" evidence="1">
    <location>
        <begin position="43"/>
        <end position="62"/>
    </location>
</feature>